<dbReference type="EMBL" id="SRZB01000014">
    <property type="protein sequence ID" value="TGX98757.1"/>
    <property type="molecule type" value="Genomic_DNA"/>
</dbReference>
<evidence type="ECO:0000313" key="2">
    <source>
        <dbReference type="Proteomes" id="UP000307720"/>
    </source>
</evidence>
<keyword evidence="2" id="KW-1185">Reference proteome</keyword>
<protein>
    <submittedName>
        <fullName evidence="1">XRE family transcriptional regulator</fullName>
    </submittedName>
</protein>
<comment type="caution">
    <text evidence="1">The sequence shown here is derived from an EMBL/GenBank/DDBJ whole genome shotgun (WGS) entry which is preliminary data.</text>
</comment>
<accession>A0AC61QZJ1</accession>
<organism evidence="1 2">
    <name type="scientific">Hominisplanchenecus murintestinalis</name>
    <dbReference type="NCBI Taxonomy" id="2941517"/>
    <lineage>
        <taxon>Bacteria</taxon>
        <taxon>Bacillati</taxon>
        <taxon>Bacillota</taxon>
        <taxon>Clostridia</taxon>
        <taxon>Lachnospirales</taxon>
        <taxon>Lachnospiraceae</taxon>
        <taxon>Hominisplanchenecus</taxon>
    </lineage>
</organism>
<reference evidence="1" key="1">
    <citation type="submission" date="2019-04" db="EMBL/GenBank/DDBJ databases">
        <title>Microbes associate with the intestines of laboratory mice.</title>
        <authorList>
            <person name="Navarre W."/>
            <person name="Wong E."/>
            <person name="Huang K."/>
            <person name="Tropini C."/>
            <person name="Ng K."/>
            <person name="Yu B."/>
        </authorList>
    </citation>
    <scope>NUCLEOTIDE SEQUENCE</scope>
    <source>
        <strain evidence="1">NM72_1-8</strain>
    </source>
</reference>
<evidence type="ECO:0000313" key="1">
    <source>
        <dbReference type="EMBL" id="TGX98757.1"/>
    </source>
</evidence>
<proteinExistence type="predicted"/>
<sequence length="123" mass="14426">MVGKMPEFKDMLKYFRIKEGLSQSELAEKLGMSASRISMYEVGKREPDFESEEKIADFFNTDLNTLRGRDVETNSNKISDPDIRRIQRAREKMSEQEKSKMMKILEASFDDYFGDDFIDEDND</sequence>
<name>A0AC61QZJ1_9FIRM</name>
<gene>
    <name evidence="1" type="ORF">E5357_08035</name>
</gene>
<dbReference type="Proteomes" id="UP000307720">
    <property type="component" value="Unassembled WGS sequence"/>
</dbReference>